<feature type="coiled-coil region" evidence="14">
    <location>
        <begin position="187"/>
        <end position="214"/>
    </location>
</feature>
<keyword evidence="7 13" id="KW-0653">Protein transport</keyword>
<comment type="similarity">
    <text evidence="2 13">Belongs to the Tim44 family.</text>
</comment>
<feature type="domain" description="Tim44-like" evidence="15">
    <location>
        <begin position="286"/>
        <end position="440"/>
    </location>
</feature>
<dbReference type="GO" id="GO:0031314">
    <property type="term" value="C:extrinsic component of mitochondrial inner membrane"/>
    <property type="evidence" value="ECO:0007669"/>
    <property type="project" value="EnsemblFungi"/>
</dbReference>
<dbReference type="InterPro" id="IPR007379">
    <property type="entry name" value="Tim44-like_dom"/>
</dbReference>
<evidence type="ECO:0000256" key="3">
    <source>
        <dbReference type="ARBA" id="ARBA00022448"/>
    </source>
</evidence>
<dbReference type="SUPFAM" id="SSF54427">
    <property type="entry name" value="NTF2-like"/>
    <property type="match status" value="1"/>
</dbReference>
<keyword evidence="11 13" id="KW-0472">Membrane</keyword>
<evidence type="ECO:0000256" key="7">
    <source>
        <dbReference type="ARBA" id="ARBA00022927"/>
    </source>
</evidence>
<dbReference type="OrthoDB" id="10265990at2759"/>
<sequence>MLSNKSARSLAVISRASLMSRASGRAIGNTNQMMRMAGSTGFHSSRASRADPPSDKSPFQVFVDTFKNEWSKSKELQNDIKALQDETGRMSESGAYKKAKEALDKAKSGTSAASSVTGRSLKKAGQVVGSAAATAWDSPIVKTTRTAVNKTAESVDKATEPIRKTKMYKNLKDVIDDGSSMRYGGFEEKEARRLRRELEEKKRLEEELRTGVKRYVKANPEAGDSVVVHETAKPDGKSWKDDFEKTSVGKKAADLKMMYEESENGFVSTIRSIGDTIGSFFAETESGKVVRLFKQMDPSFSQDEFLKDVRQYILPEVLDAYVKGDKETLGIWLSEAPLNIWAASAKQYQEQGLYSAGRVLDIRGVDILSAKLLQPADIPVYVIGCRAQEVHLYKNIKTDEIAAGVEDAIQLTTYAMVMTRIPEDMDNPETKGWKLLELVRGQSRQWT</sequence>
<dbReference type="GO" id="GO:0030150">
    <property type="term" value="P:protein import into mitochondrial matrix"/>
    <property type="evidence" value="ECO:0007669"/>
    <property type="project" value="EnsemblFungi"/>
</dbReference>
<keyword evidence="6" id="KW-0067">ATP-binding</keyword>
<evidence type="ECO:0000256" key="10">
    <source>
        <dbReference type="ARBA" id="ARBA00023128"/>
    </source>
</evidence>
<dbReference type="PANTHER" id="PTHR10721">
    <property type="entry name" value="MITOCHONDRIAL IMPORT INNER MEMBRANE TRANSLOCASE SUBUNIT TIM44"/>
    <property type="match status" value="1"/>
</dbReference>
<comment type="function">
    <text evidence="13">Essential component of the PAM complex, a complex required for the translocation of transit peptide-containing proteins from the inner membrane into the mitochondrial matrix in an ATP-dependent manner.</text>
</comment>
<dbReference type="KEGG" id="slb:AWJ20_5081"/>
<keyword evidence="9 13" id="KW-0811">Translocation</keyword>
<gene>
    <name evidence="16" type="primary">TIM44</name>
    <name evidence="16" type="ORF">AWJ20_5081</name>
</gene>
<dbReference type="GO" id="GO:0005524">
    <property type="term" value="F:ATP binding"/>
    <property type="evidence" value="ECO:0007669"/>
    <property type="project" value="UniProtKB-KW"/>
</dbReference>
<proteinExistence type="inferred from homology"/>
<dbReference type="GeneID" id="30037284"/>
<dbReference type="AlphaFoldDB" id="A0A167EIG8"/>
<keyword evidence="10 13" id="KW-0496">Mitochondrion</keyword>
<evidence type="ECO:0000256" key="5">
    <source>
        <dbReference type="ARBA" id="ARBA00022792"/>
    </source>
</evidence>
<dbReference type="PANTHER" id="PTHR10721:SF1">
    <property type="entry name" value="MITOCHONDRIAL IMPORT INNER MEMBRANE TRANSLOCASE SUBUNIT TIM44"/>
    <property type="match status" value="1"/>
</dbReference>
<evidence type="ECO:0000256" key="12">
    <source>
        <dbReference type="ARBA" id="ARBA00074309"/>
    </source>
</evidence>
<comment type="subcellular location">
    <subcellularLocation>
        <location evidence="1">Mitochondrion inner membrane</location>
        <topology evidence="1">Peripheral membrane protein</topology>
    </subcellularLocation>
</comment>
<reference evidence="16 17" key="1">
    <citation type="submission" date="2016-02" db="EMBL/GenBank/DDBJ databases">
        <title>Complete genome sequence and transcriptome regulation of the pentose utilising yeast Sugiyamaella lignohabitans.</title>
        <authorList>
            <person name="Bellasio M."/>
            <person name="Peymann A."/>
            <person name="Valli M."/>
            <person name="Sipitzky M."/>
            <person name="Graf A."/>
            <person name="Sauer M."/>
            <person name="Marx H."/>
            <person name="Mattanovich D."/>
        </authorList>
    </citation>
    <scope>NUCLEOTIDE SEQUENCE [LARGE SCALE GENOMIC DNA]</scope>
    <source>
        <strain evidence="16 17">CBS 10342</strain>
    </source>
</reference>
<evidence type="ECO:0000256" key="1">
    <source>
        <dbReference type="ARBA" id="ARBA00004637"/>
    </source>
</evidence>
<evidence type="ECO:0000256" key="6">
    <source>
        <dbReference type="ARBA" id="ARBA00022840"/>
    </source>
</evidence>
<keyword evidence="4" id="KW-0547">Nucleotide-binding</keyword>
<dbReference type="EMBL" id="CP014502">
    <property type="protein sequence ID" value="ANB14123.1"/>
    <property type="molecule type" value="Genomic_DNA"/>
</dbReference>
<dbReference type="InterPro" id="IPR039544">
    <property type="entry name" value="Tim44-like"/>
</dbReference>
<dbReference type="GO" id="GO:0051087">
    <property type="term" value="F:protein-folding chaperone binding"/>
    <property type="evidence" value="ECO:0007669"/>
    <property type="project" value="EnsemblFungi"/>
</dbReference>
<dbReference type="FunFam" id="3.10.450.240:FF:000002">
    <property type="entry name" value="Mitochondrial import inner membrane translocase subunit TIM44"/>
    <property type="match status" value="1"/>
</dbReference>
<evidence type="ECO:0000256" key="9">
    <source>
        <dbReference type="ARBA" id="ARBA00023010"/>
    </source>
</evidence>
<dbReference type="Pfam" id="PF04280">
    <property type="entry name" value="Tim44"/>
    <property type="match status" value="1"/>
</dbReference>
<accession>A0A167EIG8</accession>
<dbReference type="GO" id="GO:0001405">
    <property type="term" value="C:PAM complex, Tim23 associated import motor"/>
    <property type="evidence" value="ECO:0007669"/>
    <property type="project" value="EnsemblFungi"/>
</dbReference>
<dbReference type="Gene3D" id="3.10.450.240">
    <property type="match status" value="1"/>
</dbReference>
<evidence type="ECO:0000256" key="8">
    <source>
        <dbReference type="ARBA" id="ARBA00022946"/>
    </source>
</evidence>
<evidence type="ECO:0000256" key="11">
    <source>
        <dbReference type="ARBA" id="ARBA00023136"/>
    </source>
</evidence>
<evidence type="ECO:0000256" key="4">
    <source>
        <dbReference type="ARBA" id="ARBA00022741"/>
    </source>
</evidence>
<evidence type="ECO:0000313" key="17">
    <source>
        <dbReference type="Proteomes" id="UP000189580"/>
    </source>
</evidence>
<dbReference type="InterPro" id="IPR017303">
    <property type="entry name" value="Tim44"/>
</dbReference>
<dbReference type="GO" id="GO:0030674">
    <property type="term" value="F:protein-macromolecule adaptor activity"/>
    <property type="evidence" value="ECO:0007669"/>
    <property type="project" value="EnsemblFungi"/>
</dbReference>
<dbReference type="InterPro" id="IPR032710">
    <property type="entry name" value="NTF2-like_dom_sf"/>
</dbReference>
<evidence type="ECO:0000313" key="16">
    <source>
        <dbReference type="EMBL" id="ANB14123.1"/>
    </source>
</evidence>
<name>A0A167EIG8_9ASCO</name>
<protein>
    <recommendedName>
        <fullName evidence="12 13">Mitochondrial import inner membrane translocase subunit TIM44</fullName>
    </recommendedName>
</protein>
<keyword evidence="17" id="KW-1185">Reference proteome</keyword>
<keyword evidence="5 13" id="KW-0999">Mitochondrion inner membrane</keyword>
<dbReference type="SMART" id="SM00978">
    <property type="entry name" value="Tim44"/>
    <property type="match status" value="1"/>
</dbReference>
<evidence type="ECO:0000256" key="14">
    <source>
        <dbReference type="SAM" id="Coils"/>
    </source>
</evidence>
<keyword evidence="8" id="KW-0809">Transit peptide</keyword>
<dbReference type="RefSeq" id="XP_018736600.1">
    <property type="nucleotide sequence ID" value="XM_018882199.1"/>
</dbReference>
<evidence type="ECO:0000256" key="13">
    <source>
        <dbReference type="PIRNR" id="PIRNR037871"/>
    </source>
</evidence>
<dbReference type="PIRSF" id="PIRSF037871">
    <property type="entry name" value="TIM44"/>
    <property type="match status" value="1"/>
</dbReference>
<organism evidence="16 17">
    <name type="scientific">Sugiyamaella lignohabitans</name>
    <dbReference type="NCBI Taxonomy" id="796027"/>
    <lineage>
        <taxon>Eukaryota</taxon>
        <taxon>Fungi</taxon>
        <taxon>Dikarya</taxon>
        <taxon>Ascomycota</taxon>
        <taxon>Saccharomycotina</taxon>
        <taxon>Dipodascomycetes</taxon>
        <taxon>Dipodascales</taxon>
        <taxon>Trichomonascaceae</taxon>
        <taxon>Sugiyamaella</taxon>
    </lineage>
</organism>
<dbReference type="Proteomes" id="UP000189580">
    <property type="component" value="Chromosome d"/>
</dbReference>
<keyword evidence="14" id="KW-0175">Coiled coil</keyword>
<keyword evidence="3 13" id="KW-0813">Transport</keyword>
<evidence type="ECO:0000259" key="15">
    <source>
        <dbReference type="SMART" id="SM00978"/>
    </source>
</evidence>
<evidence type="ECO:0000256" key="2">
    <source>
        <dbReference type="ARBA" id="ARBA00009597"/>
    </source>
</evidence>